<protein>
    <recommendedName>
        <fullName evidence="5">Transmembrane protein</fullName>
    </recommendedName>
</protein>
<feature type="compositionally biased region" description="Basic and acidic residues" evidence="1">
    <location>
        <begin position="1"/>
        <end position="20"/>
    </location>
</feature>
<evidence type="ECO:0000256" key="1">
    <source>
        <dbReference type="SAM" id="MobiDB-lite"/>
    </source>
</evidence>
<dbReference type="EMBL" id="BPLR01000843">
    <property type="protein sequence ID" value="GIY97854.1"/>
    <property type="molecule type" value="Genomic_DNA"/>
</dbReference>
<evidence type="ECO:0000313" key="4">
    <source>
        <dbReference type="Proteomes" id="UP001054945"/>
    </source>
</evidence>
<feature type="transmembrane region" description="Helical" evidence="2">
    <location>
        <begin position="42"/>
        <end position="68"/>
    </location>
</feature>
<gene>
    <name evidence="3" type="ORF">CEXT_549441</name>
</gene>
<keyword evidence="2" id="KW-0812">Transmembrane</keyword>
<keyword evidence="2" id="KW-0472">Membrane</keyword>
<name>A0AAV4XT13_CAEEX</name>
<proteinExistence type="predicted"/>
<feature type="region of interest" description="Disordered" evidence="1">
    <location>
        <begin position="1"/>
        <end position="22"/>
    </location>
</feature>
<evidence type="ECO:0000256" key="2">
    <source>
        <dbReference type="SAM" id="Phobius"/>
    </source>
</evidence>
<organism evidence="3 4">
    <name type="scientific">Caerostris extrusa</name>
    <name type="common">Bark spider</name>
    <name type="synonym">Caerostris bankana</name>
    <dbReference type="NCBI Taxonomy" id="172846"/>
    <lineage>
        <taxon>Eukaryota</taxon>
        <taxon>Metazoa</taxon>
        <taxon>Ecdysozoa</taxon>
        <taxon>Arthropoda</taxon>
        <taxon>Chelicerata</taxon>
        <taxon>Arachnida</taxon>
        <taxon>Araneae</taxon>
        <taxon>Araneomorphae</taxon>
        <taxon>Entelegynae</taxon>
        <taxon>Araneoidea</taxon>
        <taxon>Araneidae</taxon>
        <taxon>Caerostris</taxon>
    </lineage>
</organism>
<comment type="caution">
    <text evidence="3">The sequence shown here is derived from an EMBL/GenBank/DDBJ whole genome shotgun (WGS) entry which is preliminary data.</text>
</comment>
<keyword evidence="4" id="KW-1185">Reference proteome</keyword>
<evidence type="ECO:0008006" key="5">
    <source>
        <dbReference type="Google" id="ProtNLM"/>
    </source>
</evidence>
<reference evidence="3 4" key="1">
    <citation type="submission" date="2021-06" db="EMBL/GenBank/DDBJ databases">
        <title>Caerostris extrusa draft genome.</title>
        <authorList>
            <person name="Kono N."/>
            <person name="Arakawa K."/>
        </authorList>
    </citation>
    <scope>NUCLEOTIDE SEQUENCE [LARGE SCALE GENOMIC DNA]</scope>
</reference>
<keyword evidence="2" id="KW-1133">Transmembrane helix</keyword>
<evidence type="ECO:0000313" key="3">
    <source>
        <dbReference type="EMBL" id="GIY97854.1"/>
    </source>
</evidence>
<dbReference type="AlphaFoldDB" id="A0AAV4XT13"/>
<accession>A0AAV4XT13</accession>
<dbReference type="Proteomes" id="UP001054945">
    <property type="component" value="Unassembled WGS sequence"/>
</dbReference>
<sequence length="92" mass="10870">MLTGPKRNDGSQQREEKEHGPSLLLTDGWMRDKKIRQDEYDFFAPMLCGTYLILYCIFFYYLVVFFCFDSDHGNRSVWWGKVMGVPRIPAVH</sequence>